<gene>
    <name evidence="5" type="ORF">ACFFV7_43055</name>
</gene>
<sequence length="130" mass="14421">MTELAINVQRLPGCHVVHLDGELDRVTRMQLDRTLARLLEADRPKVVIDVTDLDFCDSCGLWALVVGRRQAERRGGTVRLVGVHGPLARLLTLTRLTHLFPPDADPADATGRPADRAVTRTKARPRGWPC</sequence>
<feature type="domain" description="STAS" evidence="4">
    <location>
        <begin position="4"/>
        <end position="121"/>
    </location>
</feature>
<dbReference type="CDD" id="cd07043">
    <property type="entry name" value="STAS_anti-anti-sigma_factors"/>
    <property type="match status" value="1"/>
</dbReference>
<comment type="caution">
    <text evidence="5">The sequence shown here is derived from an EMBL/GenBank/DDBJ whole genome shotgun (WGS) entry which is preliminary data.</text>
</comment>
<dbReference type="Gene3D" id="3.30.750.24">
    <property type="entry name" value="STAS domain"/>
    <property type="match status" value="1"/>
</dbReference>
<dbReference type="InterPro" id="IPR002645">
    <property type="entry name" value="STAS_dom"/>
</dbReference>
<dbReference type="PANTHER" id="PTHR33495:SF2">
    <property type="entry name" value="ANTI-SIGMA FACTOR ANTAGONIST TM_1081-RELATED"/>
    <property type="match status" value="1"/>
</dbReference>
<feature type="compositionally biased region" description="Basic residues" evidence="3">
    <location>
        <begin position="119"/>
        <end position="130"/>
    </location>
</feature>
<organism evidence="5 6">
    <name type="scientific">Nonomuraea spiralis</name>
    <dbReference type="NCBI Taxonomy" id="46182"/>
    <lineage>
        <taxon>Bacteria</taxon>
        <taxon>Bacillati</taxon>
        <taxon>Actinomycetota</taxon>
        <taxon>Actinomycetes</taxon>
        <taxon>Streptosporangiales</taxon>
        <taxon>Streptosporangiaceae</taxon>
        <taxon>Nonomuraea</taxon>
    </lineage>
</organism>
<dbReference type="SUPFAM" id="SSF52091">
    <property type="entry name" value="SpoIIaa-like"/>
    <property type="match status" value="1"/>
</dbReference>
<evidence type="ECO:0000256" key="3">
    <source>
        <dbReference type="SAM" id="MobiDB-lite"/>
    </source>
</evidence>
<dbReference type="PANTHER" id="PTHR33495">
    <property type="entry name" value="ANTI-SIGMA FACTOR ANTAGONIST TM_1081-RELATED-RELATED"/>
    <property type="match status" value="1"/>
</dbReference>
<dbReference type="InterPro" id="IPR003658">
    <property type="entry name" value="Anti-sigma_ant"/>
</dbReference>
<dbReference type="PROSITE" id="PS50801">
    <property type="entry name" value="STAS"/>
    <property type="match status" value="1"/>
</dbReference>
<evidence type="ECO:0000256" key="2">
    <source>
        <dbReference type="RuleBase" id="RU003749"/>
    </source>
</evidence>
<name>A0ABV5ITZ5_9ACTN</name>
<evidence type="ECO:0000313" key="6">
    <source>
        <dbReference type="Proteomes" id="UP001589647"/>
    </source>
</evidence>
<dbReference type="Proteomes" id="UP001589647">
    <property type="component" value="Unassembled WGS sequence"/>
</dbReference>
<dbReference type="EMBL" id="JBHMEI010000067">
    <property type="protein sequence ID" value="MFB9208022.1"/>
    <property type="molecule type" value="Genomic_DNA"/>
</dbReference>
<reference evidence="5 6" key="1">
    <citation type="submission" date="2024-09" db="EMBL/GenBank/DDBJ databases">
        <authorList>
            <person name="Sun Q."/>
            <person name="Mori K."/>
        </authorList>
    </citation>
    <scope>NUCLEOTIDE SEQUENCE [LARGE SCALE GENOMIC DNA]</scope>
    <source>
        <strain evidence="5 6">CCM 3426</strain>
    </source>
</reference>
<dbReference type="InterPro" id="IPR036513">
    <property type="entry name" value="STAS_dom_sf"/>
</dbReference>
<dbReference type="RefSeq" id="WP_189648574.1">
    <property type="nucleotide sequence ID" value="NZ_BMRC01000007.1"/>
</dbReference>
<keyword evidence="6" id="KW-1185">Reference proteome</keyword>
<dbReference type="NCBIfam" id="TIGR00377">
    <property type="entry name" value="ant_ant_sig"/>
    <property type="match status" value="1"/>
</dbReference>
<protein>
    <recommendedName>
        <fullName evidence="2">Anti-sigma factor antagonist</fullName>
    </recommendedName>
</protein>
<evidence type="ECO:0000259" key="4">
    <source>
        <dbReference type="PROSITE" id="PS50801"/>
    </source>
</evidence>
<evidence type="ECO:0000256" key="1">
    <source>
        <dbReference type="ARBA" id="ARBA00009013"/>
    </source>
</evidence>
<feature type="region of interest" description="Disordered" evidence="3">
    <location>
        <begin position="102"/>
        <end position="130"/>
    </location>
</feature>
<evidence type="ECO:0000313" key="5">
    <source>
        <dbReference type="EMBL" id="MFB9208022.1"/>
    </source>
</evidence>
<comment type="similarity">
    <text evidence="1 2">Belongs to the anti-sigma-factor antagonist family.</text>
</comment>
<accession>A0ABV5ITZ5</accession>
<proteinExistence type="inferred from homology"/>
<dbReference type="Pfam" id="PF01740">
    <property type="entry name" value="STAS"/>
    <property type="match status" value="1"/>
</dbReference>